<feature type="region of interest" description="Disordered" evidence="1">
    <location>
        <begin position="36"/>
        <end position="62"/>
    </location>
</feature>
<evidence type="ECO:0000313" key="2">
    <source>
        <dbReference type="EMBL" id="KAL3313712.1"/>
    </source>
</evidence>
<evidence type="ECO:0000256" key="1">
    <source>
        <dbReference type="SAM" id="MobiDB-lite"/>
    </source>
</evidence>
<dbReference type="AlphaFoldDB" id="A0ABD2Q268"/>
<organism evidence="2 3">
    <name type="scientific">Cichlidogyrus casuarinus</name>
    <dbReference type="NCBI Taxonomy" id="1844966"/>
    <lineage>
        <taxon>Eukaryota</taxon>
        <taxon>Metazoa</taxon>
        <taxon>Spiralia</taxon>
        <taxon>Lophotrochozoa</taxon>
        <taxon>Platyhelminthes</taxon>
        <taxon>Monogenea</taxon>
        <taxon>Monopisthocotylea</taxon>
        <taxon>Dactylogyridea</taxon>
        <taxon>Ancyrocephalidae</taxon>
        <taxon>Cichlidogyrus</taxon>
    </lineage>
</organism>
<protein>
    <submittedName>
        <fullName evidence="2">Uncharacterized protein</fullName>
    </submittedName>
</protein>
<dbReference type="EMBL" id="JBJKFK010001217">
    <property type="protein sequence ID" value="KAL3313712.1"/>
    <property type="molecule type" value="Genomic_DNA"/>
</dbReference>
<sequence length="62" mass="7208">MEQKLQNRLDLMTREYNDESFSDDTYQTSVDTMFLHSGSEPREERKNFRPRPGVAPGGVSKK</sequence>
<accession>A0ABD2Q268</accession>
<evidence type="ECO:0000313" key="3">
    <source>
        <dbReference type="Proteomes" id="UP001626550"/>
    </source>
</evidence>
<reference evidence="2 3" key="1">
    <citation type="submission" date="2024-11" db="EMBL/GenBank/DDBJ databases">
        <title>Adaptive evolution of stress response genes in parasites aligns with host niche diversity.</title>
        <authorList>
            <person name="Hahn C."/>
            <person name="Resl P."/>
        </authorList>
    </citation>
    <scope>NUCLEOTIDE SEQUENCE [LARGE SCALE GENOMIC DNA]</scope>
    <source>
        <strain evidence="2">EGGRZ-B1_66</strain>
        <tissue evidence="2">Body</tissue>
    </source>
</reference>
<proteinExistence type="predicted"/>
<name>A0ABD2Q268_9PLAT</name>
<dbReference type="Proteomes" id="UP001626550">
    <property type="component" value="Unassembled WGS sequence"/>
</dbReference>
<gene>
    <name evidence="2" type="ORF">Ciccas_007689</name>
</gene>
<comment type="caution">
    <text evidence="2">The sequence shown here is derived from an EMBL/GenBank/DDBJ whole genome shotgun (WGS) entry which is preliminary data.</text>
</comment>
<keyword evidence="3" id="KW-1185">Reference proteome</keyword>